<evidence type="ECO:0000313" key="1">
    <source>
        <dbReference type="EMBL" id="PWU68780.1"/>
    </source>
</evidence>
<accession>A0A317L162</accession>
<dbReference type="Proteomes" id="UP000245624">
    <property type="component" value="Unassembled WGS sequence"/>
</dbReference>
<reference evidence="1 2" key="1">
    <citation type="submission" date="2018-05" db="EMBL/GenBank/DDBJ databases">
        <title>Genomic analysis of Gracilibacillus dipsosauri DD1 reveals novel features of a salt-tolerant amylase.</title>
        <authorList>
            <person name="Deutch C.E."/>
            <person name="Yang S."/>
        </authorList>
    </citation>
    <scope>NUCLEOTIDE SEQUENCE [LARGE SCALE GENOMIC DNA]</scope>
    <source>
        <strain evidence="1 2">DD1</strain>
    </source>
</reference>
<dbReference type="RefSeq" id="WP_109984374.1">
    <property type="nucleotide sequence ID" value="NZ_QGTD01000008.1"/>
</dbReference>
<dbReference type="AlphaFoldDB" id="A0A317L162"/>
<gene>
    <name evidence="1" type="ORF">DLJ74_10180</name>
</gene>
<proteinExistence type="predicted"/>
<sequence>MENAILNIFEDWEKKLENDEWYFQNAYENLVEGLTSEEAFLQIPAIIHILLKTVDCFLLSEGVEILIGIYHIADTTQVHPFFEEKRVDIEHHLSKHGDQHAQEVYGALKRRTYA</sequence>
<name>A0A317L162_9BACI</name>
<organism evidence="1 2">
    <name type="scientific">Gracilibacillus dipsosauri</name>
    <dbReference type="NCBI Taxonomy" id="178340"/>
    <lineage>
        <taxon>Bacteria</taxon>
        <taxon>Bacillati</taxon>
        <taxon>Bacillota</taxon>
        <taxon>Bacilli</taxon>
        <taxon>Bacillales</taxon>
        <taxon>Bacillaceae</taxon>
        <taxon>Gracilibacillus</taxon>
    </lineage>
</organism>
<dbReference type="EMBL" id="QGTD01000008">
    <property type="protein sequence ID" value="PWU68780.1"/>
    <property type="molecule type" value="Genomic_DNA"/>
</dbReference>
<evidence type="ECO:0000313" key="2">
    <source>
        <dbReference type="Proteomes" id="UP000245624"/>
    </source>
</evidence>
<protein>
    <submittedName>
        <fullName evidence="1">ABC transporter</fullName>
    </submittedName>
</protein>
<comment type="caution">
    <text evidence="1">The sequence shown here is derived from an EMBL/GenBank/DDBJ whole genome shotgun (WGS) entry which is preliminary data.</text>
</comment>
<keyword evidence="2" id="KW-1185">Reference proteome</keyword>
<dbReference type="OrthoDB" id="2454513at2"/>